<dbReference type="InterPro" id="IPR013189">
    <property type="entry name" value="Glyco_hydro_32_C"/>
</dbReference>
<dbReference type="InterPro" id="IPR018053">
    <property type="entry name" value="Glyco_hydro_32_AS"/>
</dbReference>
<dbReference type="FunFam" id="2.60.120.560:FF:000002">
    <property type="entry name" value="Beta-fructofuranosidase, insoluble isoenzyme CWINV1"/>
    <property type="match status" value="1"/>
</dbReference>
<dbReference type="Proteomes" id="UP001497457">
    <property type="component" value="Chromosome 29rd"/>
</dbReference>
<evidence type="ECO:0000259" key="7">
    <source>
        <dbReference type="Pfam" id="PF08244"/>
    </source>
</evidence>
<dbReference type="SMART" id="SM00640">
    <property type="entry name" value="Glyco_32"/>
    <property type="match status" value="1"/>
</dbReference>
<dbReference type="Proteomes" id="UP001497457">
    <property type="component" value="Chromosome 30rd"/>
</dbReference>
<keyword evidence="3" id="KW-0325">Glycoprotein</keyword>
<feature type="domain" description="Glycosyl hydrolase family 32 N-terminal" evidence="6">
    <location>
        <begin position="19"/>
        <end position="337"/>
    </location>
</feature>
<protein>
    <submittedName>
        <fullName evidence="9">Uncharacterized protein</fullName>
    </submittedName>
</protein>
<dbReference type="Pfam" id="PF00251">
    <property type="entry name" value="Glyco_hydro_32N"/>
    <property type="match status" value="1"/>
</dbReference>
<evidence type="ECO:0000256" key="5">
    <source>
        <dbReference type="RuleBase" id="RU362110"/>
    </source>
</evidence>
<dbReference type="PROSITE" id="PS00609">
    <property type="entry name" value="GLYCOSYL_HYDROL_F32"/>
    <property type="match status" value="1"/>
</dbReference>
<evidence type="ECO:0000256" key="1">
    <source>
        <dbReference type="ARBA" id="ARBA00009902"/>
    </source>
</evidence>
<dbReference type="InterPro" id="IPR023296">
    <property type="entry name" value="Glyco_hydro_beta-prop_sf"/>
</dbReference>
<evidence type="ECO:0000313" key="9">
    <source>
        <dbReference type="EMBL" id="CAL5024888.1"/>
    </source>
</evidence>
<comment type="similarity">
    <text evidence="1 5">Belongs to the glycosyl hydrolase 32 family.</text>
</comment>
<evidence type="ECO:0000256" key="3">
    <source>
        <dbReference type="ARBA" id="ARBA00023180"/>
    </source>
</evidence>
<evidence type="ECO:0000313" key="10">
    <source>
        <dbReference type="Proteomes" id="UP001497457"/>
    </source>
</evidence>
<reference evidence="10" key="1">
    <citation type="submission" date="2024-06" db="EMBL/GenBank/DDBJ databases">
        <authorList>
            <person name="Ryan C."/>
        </authorList>
    </citation>
    <scope>NUCLEOTIDE SEQUENCE [LARGE SCALE GENOMIC DNA]</scope>
</reference>
<keyword evidence="4 5" id="KW-0326">Glycosidase</keyword>
<dbReference type="InterPro" id="IPR001362">
    <property type="entry name" value="Glyco_hydro_32"/>
</dbReference>
<evidence type="ECO:0000313" key="8">
    <source>
        <dbReference type="EMBL" id="CAL5014325.1"/>
    </source>
</evidence>
<keyword evidence="10" id="KW-1185">Reference proteome</keyword>
<dbReference type="InterPro" id="IPR013148">
    <property type="entry name" value="Glyco_hydro_32_N"/>
</dbReference>
<gene>
    <name evidence="8" type="ORF">URODEC1_LOCUS71903</name>
    <name evidence="9" type="ORF">URODEC1_LOCUS77773</name>
</gene>
<dbReference type="EMBL" id="OZ075139">
    <property type="protein sequence ID" value="CAL5014325.1"/>
    <property type="molecule type" value="Genomic_DNA"/>
</dbReference>
<keyword evidence="2 5" id="KW-0378">Hydrolase</keyword>
<sequence length="566" mass="62593">MNSKQRLPHGGGHGRSAYHFQPAKNWMNDPNGPLYHNGLYHFFYQYNPHGPLFDTGKLSWGHSVSGDLVNWAFLGTALDPTSSFDVDGCWSGSTTALPDGRLAILYTGRDADEVQVQNVAFAKNPSDLLLREWDKPSFNPIISQPADVTRNNFRDPTTAWLGRDGLWRFAIAAELAGVGSTVIYRSADFVNWERNAAPLHASPGVPCWECPDFFPVAEQGTEALDTSASGAGVRHVLKLSKAADEEYYAVGWYDDEDDTFSPVEDGGDVSNWRRIDHGHLFAAKTFFDARRNRRVLWAWVDEMDTRDDDVAKGWTGIQAFPRALWLDSDGKQLVQWPVEEIETLRRKRVALLGAELGSGGLHEIAGIETLQADVEVVFEIPNLEEAEELDPKWLQDPQKLCSEMSASVQGGVGPFGLVAMASGDMQEQSTIFFRVFKHDGAYKVLMCTDLTRSSTREEVQKPIYAGFVDVDVEKDKSISLRTLIDHSVIESFGGGGRTCITARVYPEHVATSNSHLYVFNNGLDAVKVSKLEAWELATASVNVEDDDGLVALLPPLVVPILADDAE</sequence>
<dbReference type="InterPro" id="IPR050551">
    <property type="entry name" value="Fructan_Metab_Enzymes"/>
</dbReference>
<evidence type="ECO:0000259" key="6">
    <source>
        <dbReference type="Pfam" id="PF00251"/>
    </source>
</evidence>
<dbReference type="CDD" id="cd18624">
    <property type="entry name" value="GH32_Fruct1-like"/>
    <property type="match status" value="1"/>
</dbReference>
<dbReference type="EMBL" id="OZ075140">
    <property type="protein sequence ID" value="CAL5024888.1"/>
    <property type="molecule type" value="Genomic_DNA"/>
</dbReference>
<name>A0ABC9CRJ6_9POAL</name>
<accession>A0ABC9CRJ6</accession>
<dbReference type="AlphaFoldDB" id="A0ABC9CRJ6"/>
<organism evidence="9 10">
    <name type="scientific">Urochloa decumbens</name>
    <dbReference type="NCBI Taxonomy" id="240449"/>
    <lineage>
        <taxon>Eukaryota</taxon>
        <taxon>Viridiplantae</taxon>
        <taxon>Streptophyta</taxon>
        <taxon>Embryophyta</taxon>
        <taxon>Tracheophyta</taxon>
        <taxon>Spermatophyta</taxon>
        <taxon>Magnoliopsida</taxon>
        <taxon>Liliopsida</taxon>
        <taxon>Poales</taxon>
        <taxon>Poaceae</taxon>
        <taxon>PACMAD clade</taxon>
        <taxon>Panicoideae</taxon>
        <taxon>Panicodae</taxon>
        <taxon>Paniceae</taxon>
        <taxon>Melinidinae</taxon>
        <taxon>Urochloa</taxon>
    </lineage>
</organism>
<reference evidence="9 10" key="2">
    <citation type="submission" date="2024-10" db="EMBL/GenBank/DDBJ databases">
        <authorList>
            <person name="Ryan C."/>
        </authorList>
    </citation>
    <scope>NUCLEOTIDE SEQUENCE [LARGE SCALE GENOMIC DNA]</scope>
</reference>
<dbReference type="SUPFAM" id="SSF49899">
    <property type="entry name" value="Concanavalin A-like lectins/glucanases"/>
    <property type="match status" value="1"/>
</dbReference>
<evidence type="ECO:0000256" key="4">
    <source>
        <dbReference type="ARBA" id="ARBA00023295"/>
    </source>
</evidence>
<dbReference type="InterPro" id="IPR013320">
    <property type="entry name" value="ConA-like_dom_sf"/>
</dbReference>
<proteinExistence type="inferred from homology"/>
<dbReference type="SUPFAM" id="SSF75005">
    <property type="entry name" value="Arabinanase/levansucrase/invertase"/>
    <property type="match status" value="1"/>
</dbReference>
<dbReference type="GO" id="GO:0016798">
    <property type="term" value="F:hydrolase activity, acting on glycosyl bonds"/>
    <property type="evidence" value="ECO:0007669"/>
    <property type="project" value="UniProtKB-KW"/>
</dbReference>
<evidence type="ECO:0000256" key="2">
    <source>
        <dbReference type="ARBA" id="ARBA00022801"/>
    </source>
</evidence>
<feature type="domain" description="Glycosyl hydrolase family 32 C-terminal" evidence="7">
    <location>
        <begin position="367"/>
        <end position="535"/>
    </location>
</feature>
<dbReference type="Gene3D" id="2.60.120.560">
    <property type="entry name" value="Exo-inulinase, domain 1"/>
    <property type="match status" value="1"/>
</dbReference>
<dbReference type="PANTHER" id="PTHR31953">
    <property type="entry name" value="BETA-FRUCTOFURANOSIDASE, INSOLUBLE ISOENZYME CWINV1-RELATED"/>
    <property type="match status" value="1"/>
</dbReference>
<dbReference type="Gene3D" id="2.115.10.20">
    <property type="entry name" value="Glycosyl hydrolase domain, family 43"/>
    <property type="match status" value="1"/>
</dbReference>
<dbReference type="Pfam" id="PF08244">
    <property type="entry name" value="Glyco_hydro_32C"/>
    <property type="match status" value="1"/>
</dbReference>